<dbReference type="PANTHER" id="PTHR12307:SF36">
    <property type="entry name" value="GLYCOGEN-BINDING SUBUNIT 76A"/>
    <property type="match status" value="1"/>
</dbReference>
<dbReference type="PANTHER" id="PTHR12307">
    <property type="entry name" value="PROTEIN PHOSPHATASE 1 REGULATORY SUBUNIT"/>
    <property type="match status" value="1"/>
</dbReference>
<name>A0A1G4INV6_9SACH</name>
<feature type="region of interest" description="Disordered" evidence="1">
    <location>
        <begin position="1"/>
        <end position="86"/>
    </location>
</feature>
<dbReference type="GO" id="GO:0005979">
    <property type="term" value="P:regulation of glycogen biosynthetic process"/>
    <property type="evidence" value="ECO:0007669"/>
    <property type="project" value="TreeGrafter"/>
</dbReference>
<gene>
    <name evidence="3" type="ORF">LADA_0A05380G</name>
</gene>
<dbReference type="GO" id="GO:2001069">
    <property type="term" value="F:glycogen binding"/>
    <property type="evidence" value="ECO:0007669"/>
    <property type="project" value="TreeGrafter"/>
</dbReference>
<organism evidence="3 4">
    <name type="scientific">Lachancea dasiensis</name>
    <dbReference type="NCBI Taxonomy" id="1072105"/>
    <lineage>
        <taxon>Eukaryota</taxon>
        <taxon>Fungi</taxon>
        <taxon>Dikarya</taxon>
        <taxon>Ascomycota</taxon>
        <taxon>Saccharomycotina</taxon>
        <taxon>Saccharomycetes</taxon>
        <taxon>Saccharomycetales</taxon>
        <taxon>Saccharomycetaceae</taxon>
        <taxon>Lachancea</taxon>
    </lineage>
</organism>
<dbReference type="Pfam" id="PF03370">
    <property type="entry name" value="CBM_21"/>
    <property type="match status" value="1"/>
</dbReference>
<evidence type="ECO:0000256" key="1">
    <source>
        <dbReference type="SAM" id="MobiDB-lite"/>
    </source>
</evidence>
<evidence type="ECO:0000313" key="4">
    <source>
        <dbReference type="Proteomes" id="UP000190274"/>
    </source>
</evidence>
<feature type="compositionally biased region" description="Polar residues" evidence="1">
    <location>
        <begin position="51"/>
        <end position="72"/>
    </location>
</feature>
<proteinExistence type="predicted"/>
<dbReference type="Gene3D" id="2.60.40.2440">
    <property type="entry name" value="Carbohydrate binding type-21 domain"/>
    <property type="match status" value="1"/>
</dbReference>
<dbReference type="OrthoDB" id="1881at2759"/>
<evidence type="ECO:0000259" key="2">
    <source>
        <dbReference type="PROSITE" id="PS51159"/>
    </source>
</evidence>
<dbReference type="STRING" id="1266660.A0A1G4INV6"/>
<dbReference type="GO" id="GO:0008157">
    <property type="term" value="F:protein phosphatase 1 binding"/>
    <property type="evidence" value="ECO:0007669"/>
    <property type="project" value="TreeGrafter"/>
</dbReference>
<feature type="region of interest" description="Disordered" evidence="1">
    <location>
        <begin position="176"/>
        <end position="209"/>
    </location>
</feature>
<reference evidence="3 4" key="1">
    <citation type="submission" date="2016-03" db="EMBL/GenBank/DDBJ databases">
        <authorList>
            <person name="Devillers H."/>
        </authorList>
    </citation>
    <scope>NUCLEOTIDE SEQUENCE [LARGE SCALE GENOMIC DNA]</scope>
    <source>
        <strain evidence="3">CBS 10888</strain>
    </source>
</reference>
<feature type="region of interest" description="Disordered" evidence="1">
    <location>
        <begin position="98"/>
        <end position="151"/>
    </location>
</feature>
<keyword evidence="4" id="KW-1185">Reference proteome</keyword>
<dbReference type="InterPro" id="IPR038175">
    <property type="entry name" value="CBM21_dom_sf"/>
</dbReference>
<dbReference type="InterPro" id="IPR050782">
    <property type="entry name" value="PP1_regulatory_subunit_3"/>
</dbReference>
<dbReference type="AlphaFoldDB" id="A0A1G4INV6"/>
<protein>
    <submittedName>
        <fullName evidence="3">LADA_0A05380g1_1</fullName>
    </submittedName>
</protein>
<sequence length="458" mass="50989">MYIRRAPSTNTHESGGGSCSSKSLSFLHKPQRVTQPRPFYADDSLRRNTDLNRGSIQVDQSGGISDCKVTQQAPDANPDPAEDDPAYYASLVNPYFPSETSPWDSQPKPPLVRKKSGEVVRSNLKMAQRSRSLPATPSDREPDQGLAFPLLGPKRSKSVHFDQRDVVSVKYFRQEDSPQNVASEDITEGPLDDNNDKTLSMSDDSAVRRNLTNNGAGAAEPVDLTMAMSNMRLERRASQGFGLRRSKRYQKLKANDSAAKGSGQGHDLITRPGLYRENFPTLNGGDRNSLKLNIFLNIAHNSYCFLQELCLVSDQHYLVGHILVKNIFYDKKVVVKYTQDRWRTASEVECIWTSSGDDVLPGLAMDRFKVVIDLATLYNGVTRSHGAPAVTSNPAAVALAESIADDYSSMKLEFCIQYTTRSSEERVEKWDNNNGRNYVVDVVFPKPRMGFTDPFGDS</sequence>
<accession>A0A1G4INV6</accession>
<evidence type="ECO:0000313" key="3">
    <source>
        <dbReference type="EMBL" id="SCU78387.1"/>
    </source>
</evidence>
<dbReference type="InterPro" id="IPR005036">
    <property type="entry name" value="CBM21_dom"/>
</dbReference>
<dbReference type="Proteomes" id="UP000190274">
    <property type="component" value="Chromosome A"/>
</dbReference>
<dbReference type="EMBL" id="LT598460">
    <property type="protein sequence ID" value="SCU78387.1"/>
    <property type="molecule type" value="Genomic_DNA"/>
</dbReference>
<dbReference type="GO" id="GO:0000164">
    <property type="term" value="C:protein phosphatase type 1 complex"/>
    <property type="evidence" value="ECO:0007669"/>
    <property type="project" value="TreeGrafter"/>
</dbReference>
<dbReference type="PROSITE" id="PS51159">
    <property type="entry name" value="CBM21"/>
    <property type="match status" value="1"/>
</dbReference>
<feature type="domain" description="CBM21" evidence="2">
    <location>
        <begin position="288"/>
        <end position="441"/>
    </location>
</feature>